<dbReference type="PANTHER" id="PTHR43584">
    <property type="entry name" value="NUCLEOTIDYL TRANSFERASE"/>
    <property type="match status" value="1"/>
</dbReference>
<evidence type="ECO:0000256" key="5">
    <source>
        <dbReference type="ARBA" id="ARBA00007947"/>
    </source>
</evidence>
<dbReference type="GO" id="GO:0006048">
    <property type="term" value="P:UDP-N-acetylglucosamine biosynthetic process"/>
    <property type="evidence" value="ECO:0007669"/>
    <property type="project" value="UniProtKB-UniPathway"/>
</dbReference>
<dbReference type="HAMAP" id="MF_01631">
    <property type="entry name" value="GlmU"/>
    <property type="match status" value="1"/>
</dbReference>
<keyword evidence="11 20" id="KW-0460">Magnesium</keyword>
<dbReference type="SUPFAM" id="SSF53448">
    <property type="entry name" value="Nucleotide-diphospho-sugar transferases"/>
    <property type="match status" value="1"/>
</dbReference>
<feature type="binding site" evidence="20">
    <location>
        <position position="441"/>
    </location>
    <ligand>
        <name>acetyl-CoA</name>
        <dbReference type="ChEBI" id="CHEBI:57288"/>
    </ligand>
</feature>
<keyword evidence="10 20" id="KW-0677">Repeat</keyword>
<dbReference type="InterPro" id="IPR029044">
    <property type="entry name" value="Nucleotide-diphossugar_trans"/>
</dbReference>
<feature type="binding site" evidence="20">
    <location>
        <position position="156"/>
    </location>
    <ligand>
        <name>UDP-N-acetyl-alpha-D-glucosamine</name>
        <dbReference type="ChEBI" id="CHEBI:57705"/>
    </ligand>
</feature>
<dbReference type="GO" id="GO:0000287">
    <property type="term" value="F:magnesium ion binding"/>
    <property type="evidence" value="ECO:0007669"/>
    <property type="project" value="UniProtKB-UniRule"/>
</dbReference>
<feature type="binding site" evidence="20">
    <location>
        <position position="367"/>
    </location>
    <ligand>
        <name>UDP-N-acetyl-alpha-D-glucosamine</name>
        <dbReference type="ChEBI" id="CHEBI:57705"/>
    </ligand>
</feature>
<dbReference type="EC" id="2.7.7.23" evidence="20"/>
<dbReference type="GO" id="GO:0000902">
    <property type="term" value="P:cell morphogenesis"/>
    <property type="evidence" value="ECO:0007669"/>
    <property type="project" value="UniProtKB-UniRule"/>
</dbReference>
<evidence type="ECO:0000256" key="20">
    <source>
        <dbReference type="HAMAP-Rule" id="MF_01631"/>
    </source>
</evidence>
<feature type="binding site" evidence="20">
    <location>
        <position position="424"/>
    </location>
    <ligand>
        <name>acetyl-CoA</name>
        <dbReference type="ChEBI" id="CHEBI:57288"/>
    </ligand>
</feature>
<accession>A0A430B164</accession>
<dbReference type="GO" id="GO:0009252">
    <property type="term" value="P:peptidoglycan biosynthetic process"/>
    <property type="evidence" value="ECO:0007669"/>
    <property type="project" value="UniProtKB-UniRule"/>
</dbReference>
<keyword evidence="8 20" id="KW-0548">Nucleotidyltransferase</keyword>
<evidence type="ECO:0000256" key="12">
    <source>
        <dbReference type="ARBA" id="ARBA00022960"/>
    </source>
</evidence>
<dbReference type="GO" id="GO:0016020">
    <property type="term" value="C:membrane"/>
    <property type="evidence" value="ECO:0007669"/>
    <property type="project" value="GOC"/>
</dbReference>
<gene>
    <name evidence="20" type="primary">glmU</name>
    <name evidence="23" type="ORF">CBF29_04055</name>
</gene>
<feature type="binding site" evidence="20">
    <location>
        <position position="378"/>
    </location>
    <ligand>
        <name>UDP-N-acetyl-alpha-D-glucosamine</name>
        <dbReference type="ChEBI" id="CHEBI:57705"/>
    </ligand>
</feature>
<feature type="region of interest" description="Pyrophosphorylase" evidence="20">
    <location>
        <begin position="1"/>
        <end position="231"/>
    </location>
</feature>
<dbReference type="CDD" id="cd02540">
    <property type="entry name" value="GT2_GlmU_N_bac"/>
    <property type="match status" value="1"/>
</dbReference>
<keyword evidence="16 20" id="KW-0961">Cell wall biogenesis/degradation</keyword>
<evidence type="ECO:0000256" key="18">
    <source>
        <dbReference type="ARBA" id="ARBA00048493"/>
    </source>
</evidence>
<evidence type="ECO:0000313" key="24">
    <source>
        <dbReference type="Proteomes" id="UP000287605"/>
    </source>
</evidence>
<comment type="subcellular location">
    <subcellularLocation>
        <location evidence="1 20">Cytoplasm</location>
    </subcellularLocation>
</comment>
<proteinExistence type="inferred from homology"/>
<keyword evidence="13 20" id="KW-0573">Peptidoglycan synthesis</keyword>
<feature type="active site" description="Proton acceptor" evidence="20">
    <location>
        <position position="364"/>
    </location>
</feature>
<dbReference type="NCBIfam" id="TIGR01173">
    <property type="entry name" value="glmU"/>
    <property type="match status" value="1"/>
</dbReference>
<evidence type="ECO:0000256" key="14">
    <source>
        <dbReference type="ARBA" id="ARBA00023268"/>
    </source>
</evidence>
<dbReference type="NCBIfam" id="NF010934">
    <property type="entry name" value="PRK14354.1"/>
    <property type="match status" value="1"/>
</dbReference>
<dbReference type="PANTHER" id="PTHR43584:SF3">
    <property type="entry name" value="BIFUNCTIONAL PROTEIN GLMU"/>
    <property type="match status" value="1"/>
</dbReference>
<feature type="binding site" evidence="20">
    <location>
        <begin position="9"/>
        <end position="12"/>
    </location>
    <ligand>
        <name>UDP-N-acetyl-alpha-D-glucosamine</name>
        <dbReference type="ChEBI" id="CHEBI:57705"/>
    </ligand>
</feature>
<keyword evidence="15 20" id="KW-0012">Acyltransferase</keyword>
<evidence type="ECO:0000259" key="22">
    <source>
        <dbReference type="Pfam" id="PF25087"/>
    </source>
</evidence>
<comment type="pathway">
    <text evidence="2 20">Nucleotide-sugar biosynthesis; UDP-N-acetyl-alpha-D-glucosamine biosynthesis; N-acetyl-alpha-D-glucosamine 1-phosphate from alpha-D-glucosamine 6-phosphate (route II): step 2/2.</text>
</comment>
<dbReference type="GO" id="GO:0005737">
    <property type="term" value="C:cytoplasm"/>
    <property type="evidence" value="ECO:0007669"/>
    <property type="project" value="UniProtKB-SubCell"/>
</dbReference>
<dbReference type="InterPro" id="IPR038009">
    <property type="entry name" value="GlmU_C_LbH"/>
</dbReference>
<dbReference type="InterPro" id="IPR050065">
    <property type="entry name" value="GlmU-like"/>
</dbReference>
<comment type="function">
    <text evidence="19 20">Catalyzes the last two sequential reactions in the de novo biosynthetic pathway for UDP-N-acetylglucosamine (UDP-GlcNAc). The C-terminal domain catalyzes the transfer of acetyl group from acetyl coenzyme A to glucosamine-1-phosphate (GlcN-1-P) to produce N-acetylglucosamine-1-phosphate (GlcNAc-1-P), which is converted into UDP-GlcNAc by the transfer of uridine 5-monophosphate (from uridine 5-triphosphate), a reaction catalyzed by the N-terminal domain.</text>
</comment>
<comment type="caution">
    <text evidence="23">The sequence shown here is derived from an EMBL/GenBank/DDBJ whole genome shotgun (WGS) entry which is preliminary data.</text>
</comment>
<comment type="cofactor">
    <cofactor evidence="20">
        <name>Mg(2+)</name>
        <dbReference type="ChEBI" id="CHEBI:18420"/>
    </cofactor>
    <text evidence="20">Binds 1 Mg(2+) ion per subunit.</text>
</comment>
<feature type="binding site" evidence="20">
    <location>
        <position position="171"/>
    </location>
    <ligand>
        <name>UDP-N-acetyl-alpha-D-glucosamine</name>
        <dbReference type="ChEBI" id="CHEBI:57705"/>
    </ligand>
</feature>
<dbReference type="InterPro" id="IPR001451">
    <property type="entry name" value="Hexapep"/>
</dbReference>
<organism evidence="23 24">
    <name type="scientific">Vagococcus elongatus</name>
    <dbReference type="NCBI Taxonomy" id="180344"/>
    <lineage>
        <taxon>Bacteria</taxon>
        <taxon>Bacillati</taxon>
        <taxon>Bacillota</taxon>
        <taxon>Bacilli</taxon>
        <taxon>Lactobacillales</taxon>
        <taxon>Enterococcaceae</taxon>
        <taxon>Vagococcus</taxon>
    </lineage>
</organism>
<comment type="catalytic activity">
    <reaction evidence="17 20">
        <text>alpha-D-glucosamine 1-phosphate + acetyl-CoA = N-acetyl-alpha-D-glucosamine 1-phosphate + CoA + H(+)</text>
        <dbReference type="Rhea" id="RHEA:13725"/>
        <dbReference type="ChEBI" id="CHEBI:15378"/>
        <dbReference type="ChEBI" id="CHEBI:57287"/>
        <dbReference type="ChEBI" id="CHEBI:57288"/>
        <dbReference type="ChEBI" id="CHEBI:57776"/>
        <dbReference type="ChEBI" id="CHEBI:58516"/>
        <dbReference type="EC" id="2.3.1.157"/>
    </reaction>
</comment>
<evidence type="ECO:0000256" key="11">
    <source>
        <dbReference type="ARBA" id="ARBA00022842"/>
    </source>
</evidence>
<evidence type="ECO:0000256" key="4">
    <source>
        <dbReference type="ARBA" id="ARBA00007707"/>
    </source>
</evidence>
<feature type="binding site" evidence="20">
    <location>
        <begin position="78"/>
        <end position="79"/>
    </location>
    <ligand>
        <name>UDP-N-acetyl-alpha-D-glucosamine</name>
        <dbReference type="ChEBI" id="CHEBI:57705"/>
    </ligand>
</feature>
<evidence type="ECO:0000259" key="21">
    <source>
        <dbReference type="Pfam" id="PF00483"/>
    </source>
</evidence>
<dbReference type="PROSITE" id="PS00101">
    <property type="entry name" value="HEXAPEP_TRANSFERASES"/>
    <property type="match status" value="1"/>
</dbReference>
<evidence type="ECO:0000256" key="17">
    <source>
        <dbReference type="ARBA" id="ARBA00048247"/>
    </source>
</evidence>
<comment type="pathway">
    <text evidence="20">Bacterial outer membrane biogenesis; LPS lipid A biosynthesis.</text>
</comment>
<dbReference type="GO" id="GO:0009245">
    <property type="term" value="P:lipid A biosynthetic process"/>
    <property type="evidence" value="ECO:0007669"/>
    <property type="project" value="UniProtKB-UniRule"/>
</dbReference>
<evidence type="ECO:0000256" key="16">
    <source>
        <dbReference type="ARBA" id="ARBA00023316"/>
    </source>
</evidence>
<keyword evidence="12 20" id="KW-0133">Cell shape</keyword>
<dbReference type="RefSeq" id="WP_126807617.1">
    <property type="nucleotide sequence ID" value="NZ_NGKA01000004.1"/>
</dbReference>
<evidence type="ECO:0000256" key="13">
    <source>
        <dbReference type="ARBA" id="ARBA00022984"/>
    </source>
</evidence>
<evidence type="ECO:0000256" key="15">
    <source>
        <dbReference type="ARBA" id="ARBA00023315"/>
    </source>
</evidence>
<dbReference type="EC" id="2.3.1.157" evidence="20"/>
<dbReference type="InterPro" id="IPR005835">
    <property type="entry name" value="NTP_transferase_dom"/>
</dbReference>
<dbReference type="Pfam" id="PF00132">
    <property type="entry name" value="Hexapep"/>
    <property type="match status" value="2"/>
</dbReference>
<dbReference type="GO" id="GO:0071555">
    <property type="term" value="P:cell wall organization"/>
    <property type="evidence" value="ECO:0007669"/>
    <property type="project" value="UniProtKB-KW"/>
</dbReference>
<comment type="subunit">
    <text evidence="20">Homotrimer.</text>
</comment>
<feature type="region of interest" description="N-acetyltransferase" evidence="20">
    <location>
        <begin position="253"/>
        <end position="460"/>
    </location>
</feature>
<sequence length="460" mass="49918">MGNRYTVILAAGQGSRMKSKKYKVLHEIAGRSMVDHVLTQVESLSPDEVVTVVGFGAEEVQKNLGERTKYILQEEQLGTGHAVLQTKDILADKEGTTLVVCGDTPLLRQETLKSLFEHHEKSGAKATVLTVKAPDPFSYGRIIRDETSGQVLKIVEEKDASEEEKAVDEINTGTFCFDNQALFASLGKVDNQNEQQEYYLPDVIGILQSQGEVVEAYQMKDFSESIGINNRQALAEAAATMRKRINDQHMVNGVSFVDAGAAYIDIDVKIGNDTLIEPGVMLKGTTEIGSNCLIGANSEIIDSKIHEDVTINSSMVEQSIIKSGADVGPYAHIRPNSTIGENVHVGNFVEIKNSTLGEETKVGHLTYVGDADLGKDINVGCGTVFVNFDGKHKHRSVIGDHSFIGCNVNIISPVTVGENAFLAAGSTITKDVPNDSLGIARSRQENKVGYAKKLPYSQDF</sequence>
<comment type="caution">
    <text evidence="20">Lacks conserved residue(s) required for the propagation of feature annotation.</text>
</comment>
<evidence type="ECO:0000256" key="7">
    <source>
        <dbReference type="ARBA" id="ARBA00022679"/>
    </source>
</evidence>
<evidence type="ECO:0000256" key="3">
    <source>
        <dbReference type="ARBA" id="ARBA00005208"/>
    </source>
</evidence>
<feature type="binding site" evidence="20">
    <location>
        <position position="229"/>
    </location>
    <ligand>
        <name>UDP-N-acetyl-alpha-D-glucosamine</name>
        <dbReference type="ChEBI" id="CHEBI:57705"/>
    </ligand>
</feature>
<dbReference type="EMBL" id="NGKA01000004">
    <property type="protein sequence ID" value="RSU14065.1"/>
    <property type="molecule type" value="Genomic_DNA"/>
</dbReference>
<comment type="pathway">
    <text evidence="3 20">Nucleotide-sugar biosynthesis; UDP-N-acetyl-alpha-D-glucosamine biosynthesis; UDP-N-acetyl-alpha-D-glucosamine from N-acetyl-alpha-D-glucosamine 1-phosphate: step 1/1.</text>
</comment>
<keyword evidence="9 20" id="KW-0479">Metal-binding</keyword>
<dbReference type="InterPro" id="IPR018357">
    <property type="entry name" value="Hexapep_transf_CS"/>
</dbReference>
<dbReference type="SUPFAM" id="SSF51161">
    <property type="entry name" value="Trimeric LpxA-like enzymes"/>
    <property type="match status" value="1"/>
</dbReference>
<feature type="binding site" evidence="20">
    <location>
        <position position="140"/>
    </location>
    <ligand>
        <name>UDP-N-acetyl-alpha-D-glucosamine</name>
        <dbReference type="ChEBI" id="CHEBI:57705"/>
    </ligand>
</feature>
<keyword evidence="24" id="KW-1185">Reference proteome</keyword>
<dbReference type="Gene3D" id="3.90.550.10">
    <property type="entry name" value="Spore Coat Polysaccharide Biosynthesis Protein SpsA, Chain A"/>
    <property type="match status" value="1"/>
</dbReference>
<evidence type="ECO:0000256" key="6">
    <source>
        <dbReference type="ARBA" id="ARBA00022490"/>
    </source>
</evidence>
<feature type="domain" description="Nucleotidyl transferase" evidence="21">
    <location>
        <begin position="6"/>
        <end position="222"/>
    </location>
</feature>
<feature type="domain" description="Mannose-1-phosphate guanyltransferase C-terminal" evidence="22">
    <location>
        <begin position="316"/>
        <end position="381"/>
    </location>
</feature>
<dbReference type="UniPathway" id="UPA00113">
    <property type="reaction ID" value="UER00532"/>
</dbReference>
<dbReference type="OrthoDB" id="9775031at2"/>
<dbReference type="Pfam" id="PF25087">
    <property type="entry name" value="GMPPB_C"/>
    <property type="match status" value="1"/>
</dbReference>
<dbReference type="InterPro" id="IPR005882">
    <property type="entry name" value="Bifunctional_GlmU"/>
</dbReference>
<comment type="similarity">
    <text evidence="4 20">In the C-terminal section; belongs to the transferase hexapeptide repeat family.</text>
</comment>
<feature type="region of interest" description="Linker" evidence="20">
    <location>
        <begin position="232"/>
        <end position="252"/>
    </location>
</feature>
<keyword evidence="14 20" id="KW-0511">Multifunctional enzyme</keyword>
<keyword evidence="7 20" id="KW-0808">Transferase</keyword>
<dbReference type="GO" id="GO:0019134">
    <property type="term" value="F:glucosamine-1-phosphate N-acetyltransferase activity"/>
    <property type="evidence" value="ECO:0007669"/>
    <property type="project" value="UniProtKB-UniRule"/>
</dbReference>
<dbReference type="Proteomes" id="UP000287605">
    <property type="component" value="Unassembled WGS sequence"/>
</dbReference>
<evidence type="ECO:0000256" key="19">
    <source>
        <dbReference type="ARBA" id="ARBA00049628"/>
    </source>
</evidence>
<evidence type="ECO:0000256" key="8">
    <source>
        <dbReference type="ARBA" id="ARBA00022695"/>
    </source>
</evidence>
<comment type="similarity">
    <text evidence="5 20">In the N-terminal section; belongs to the N-acetylglucosamine-1-phosphate uridyltransferase family.</text>
</comment>
<evidence type="ECO:0000256" key="9">
    <source>
        <dbReference type="ARBA" id="ARBA00022723"/>
    </source>
</evidence>
<feature type="binding site" evidence="20">
    <location>
        <position position="103"/>
    </location>
    <ligand>
        <name>Mg(2+)</name>
        <dbReference type="ChEBI" id="CHEBI:18420"/>
    </ligand>
</feature>
<evidence type="ECO:0000256" key="2">
    <source>
        <dbReference type="ARBA" id="ARBA00005166"/>
    </source>
</evidence>
<evidence type="ECO:0000256" key="10">
    <source>
        <dbReference type="ARBA" id="ARBA00022737"/>
    </source>
</evidence>
<dbReference type="UniPathway" id="UPA00973"/>
<dbReference type="GO" id="GO:0008360">
    <property type="term" value="P:regulation of cell shape"/>
    <property type="evidence" value="ECO:0007669"/>
    <property type="project" value="UniProtKB-KW"/>
</dbReference>
<name>A0A430B164_9ENTE</name>
<dbReference type="Pfam" id="PF00483">
    <property type="entry name" value="NTP_transferase"/>
    <property type="match status" value="1"/>
</dbReference>
<dbReference type="GO" id="GO:0003977">
    <property type="term" value="F:UDP-N-acetylglucosamine diphosphorylase activity"/>
    <property type="evidence" value="ECO:0007669"/>
    <property type="project" value="UniProtKB-UniRule"/>
</dbReference>
<protein>
    <recommendedName>
        <fullName evidence="20">Bifunctional protein GlmU</fullName>
    </recommendedName>
    <domain>
        <recommendedName>
            <fullName evidence="20">UDP-N-acetylglucosamine pyrophosphorylase</fullName>
            <ecNumber evidence="20">2.7.7.23</ecNumber>
        </recommendedName>
        <alternativeName>
            <fullName evidence="20">N-acetylglucosamine-1-phosphate uridyltransferase</fullName>
        </alternativeName>
    </domain>
    <domain>
        <recommendedName>
            <fullName evidence="20">Glucosamine-1-phosphate N-acetyltransferase</fullName>
            <ecNumber evidence="20">2.3.1.157</ecNumber>
        </recommendedName>
    </domain>
</protein>
<reference evidence="23 24" key="1">
    <citation type="submission" date="2017-05" db="EMBL/GenBank/DDBJ databases">
        <title>Vagococcus spp. assemblies.</title>
        <authorList>
            <person name="Gulvik C.A."/>
        </authorList>
    </citation>
    <scope>NUCLEOTIDE SEQUENCE [LARGE SCALE GENOMIC DNA]</scope>
    <source>
        <strain evidence="23 24">CCUG 51432</strain>
    </source>
</reference>
<feature type="binding site" evidence="20">
    <location>
        <position position="229"/>
    </location>
    <ligand>
        <name>Mg(2+)</name>
        <dbReference type="ChEBI" id="CHEBI:18420"/>
    </ligand>
</feature>
<dbReference type="InterPro" id="IPR011004">
    <property type="entry name" value="Trimer_LpxA-like_sf"/>
</dbReference>
<evidence type="ECO:0000313" key="23">
    <source>
        <dbReference type="EMBL" id="RSU14065.1"/>
    </source>
</evidence>
<evidence type="ECO:0000256" key="1">
    <source>
        <dbReference type="ARBA" id="ARBA00004496"/>
    </source>
</evidence>
<feature type="binding site" evidence="20">
    <location>
        <position position="73"/>
    </location>
    <ligand>
        <name>UDP-N-acetyl-alpha-D-glucosamine</name>
        <dbReference type="ChEBI" id="CHEBI:57705"/>
    </ligand>
</feature>
<dbReference type="Gene3D" id="2.160.10.10">
    <property type="entry name" value="Hexapeptide repeat proteins"/>
    <property type="match status" value="1"/>
</dbReference>
<feature type="binding site" evidence="20">
    <location>
        <position position="334"/>
    </location>
    <ligand>
        <name>UDP-N-acetyl-alpha-D-glucosamine</name>
        <dbReference type="ChEBI" id="CHEBI:57705"/>
    </ligand>
</feature>
<dbReference type="InterPro" id="IPR056729">
    <property type="entry name" value="GMPPB_C"/>
</dbReference>
<feature type="binding site" evidence="20">
    <location>
        <position position="352"/>
    </location>
    <ligand>
        <name>UDP-N-acetyl-alpha-D-glucosamine</name>
        <dbReference type="ChEBI" id="CHEBI:57705"/>
    </ligand>
</feature>
<keyword evidence="6 20" id="KW-0963">Cytoplasm</keyword>
<dbReference type="AlphaFoldDB" id="A0A430B164"/>
<feature type="binding site" evidence="20">
    <location>
        <position position="23"/>
    </location>
    <ligand>
        <name>UDP-N-acetyl-alpha-D-glucosamine</name>
        <dbReference type="ChEBI" id="CHEBI:57705"/>
    </ligand>
</feature>
<comment type="catalytic activity">
    <reaction evidence="18 20">
        <text>N-acetyl-alpha-D-glucosamine 1-phosphate + UTP + H(+) = UDP-N-acetyl-alpha-D-glucosamine + diphosphate</text>
        <dbReference type="Rhea" id="RHEA:13509"/>
        <dbReference type="ChEBI" id="CHEBI:15378"/>
        <dbReference type="ChEBI" id="CHEBI:33019"/>
        <dbReference type="ChEBI" id="CHEBI:46398"/>
        <dbReference type="ChEBI" id="CHEBI:57705"/>
        <dbReference type="ChEBI" id="CHEBI:57776"/>
        <dbReference type="EC" id="2.7.7.23"/>
    </reaction>
</comment>
<dbReference type="CDD" id="cd03353">
    <property type="entry name" value="LbH_GlmU_C"/>
    <property type="match status" value="1"/>
</dbReference>